<name>A0A6A6I3M6_9PLEO</name>
<dbReference type="AlphaFoldDB" id="A0A6A6I3M6"/>
<dbReference type="Proteomes" id="UP000800094">
    <property type="component" value="Unassembled WGS sequence"/>
</dbReference>
<dbReference type="RefSeq" id="XP_033679194.1">
    <property type="nucleotide sequence ID" value="XM_033833857.1"/>
</dbReference>
<dbReference type="GeneID" id="54587187"/>
<dbReference type="OrthoDB" id="4538483at2759"/>
<evidence type="ECO:0000313" key="2">
    <source>
        <dbReference type="Proteomes" id="UP000800094"/>
    </source>
</evidence>
<evidence type="ECO:0000313" key="1">
    <source>
        <dbReference type="EMBL" id="KAF2244190.1"/>
    </source>
</evidence>
<sequence length="622" mass="68610">MAQAPAILAELSAHLQKVDEDPTTPLDTELLERCELFTSTPEYQHQLWRETSPLFMQIANLLPKLQQDPSPLIRFVVKLAEPYQFANIKDLDFEVGLDLKATPFHGLILSLLEKATANSNDAQALANRPSVIAAIVRLWLCAPDAGVATQAQDLLTALLRASKNEPTTVPGEAMFAYGAGPMWKRLFNDRDIYSLYYHYTSLTPLSAPPLPLLSKREKTISQARLLEWLPKVGALDWNTIATGHGSEVEREVGLGEGQGLLHYAALKMVDTDDDILMHVTLVNFFRELITTVKTKPHLLDRPYDSSLSLDFLRDQGIHKQIIDFHTTDSPGLEHSFLSPRTAQYISEHASAYPTNFENSPEMEVIRNYVHRNIRKCEPHDLSILAAMPRATLIPRRSAGLAWDDCVLLDIPITRTTQDALKTLAAVFHGPPKEEITFPKVERIGADPKRTEVEAVFARLLTSLYYSKHPSMFSDIVTHAQTIAMKENALAALALVRAIITSSWSSAPVPDIIPANDITHTRLQNFPKTGLDLILDPTLSGGVLPTLLKPATTFSNLVGGRGGAENAAYQVAMAKFDVLKALGRKLEEVGGRHDVLAMVRRRVSEGPWGVGGGAGSRIGTLDL</sequence>
<reference evidence="1" key="1">
    <citation type="journal article" date="2020" name="Stud. Mycol.">
        <title>101 Dothideomycetes genomes: a test case for predicting lifestyles and emergence of pathogens.</title>
        <authorList>
            <person name="Haridas S."/>
            <person name="Albert R."/>
            <person name="Binder M."/>
            <person name="Bloem J."/>
            <person name="Labutti K."/>
            <person name="Salamov A."/>
            <person name="Andreopoulos B."/>
            <person name="Baker S."/>
            <person name="Barry K."/>
            <person name="Bills G."/>
            <person name="Bluhm B."/>
            <person name="Cannon C."/>
            <person name="Castanera R."/>
            <person name="Culley D."/>
            <person name="Daum C."/>
            <person name="Ezra D."/>
            <person name="Gonzalez J."/>
            <person name="Henrissat B."/>
            <person name="Kuo A."/>
            <person name="Liang C."/>
            <person name="Lipzen A."/>
            <person name="Lutzoni F."/>
            <person name="Magnuson J."/>
            <person name="Mondo S."/>
            <person name="Nolan M."/>
            <person name="Ohm R."/>
            <person name="Pangilinan J."/>
            <person name="Park H.-J."/>
            <person name="Ramirez L."/>
            <person name="Alfaro M."/>
            <person name="Sun H."/>
            <person name="Tritt A."/>
            <person name="Yoshinaga Y."/>
            <person name="Zwiers L.-H."/>
            <person name="Turgeon B."/>
            <person name="Goodwin S."/>
            <person name="Spatafora J."/>
            <person name="Crous P."/>
            <person name="Grigoriev I."/>
        </authorList>
    </citation>
    <scope>NUCLEOTIDE SEQUENCE</scope>
    <source>
        <strain evidence="1">CBS 122368</strain>
    </source>
</reference>
<gene>
    <name evidence="1" type="ORF">BU26DRAFT_569189</name>
</gene>
<keyword evidence="2" id="KW-1185">Reference proteome</keyword>
<dbReference type="EMBL" id="ML987203">
    <property type="protein sequence ID" value="KAF2244190.1"/>
    <property type="molecule type" value="Genomic_DNA"/>
</dbReference>
<protein>
    <submittedName>
        <fullName evidence="1">Uncharacterized protein</fullName>
    </submittedName>
</protein>
<accession>A0A6A6I3M6</accession>
<organism evidence="1 2">
    <name type="scientific">Trematosphaeria pertusa</name>
    <dbReference type="NCBI Taxonomy" id="390896"/>
    <lineage>
        <taxon>Eukaryota</taxon>
        <taxon>Fungi</taxon>
        <taxon>Dikarya</taxon>
        <taxon>Ascomycota</taxon>
        <taxon>Pezizomycotina</taxon>
        <taxon>Dothideomycetes</taxon>
        <taxon>Pleosporomycetidae</taxon>
        <taxon>Pleosporales</taxon>
        <taxon>Massarineae</taxon>
        <taxon>Trematosphaeriaceae</taxon>
        <taxon>Trematosphaeria</taxon>
    </lineage>
</organism>
<proteinExistence type="predicted"/>